<dbReference type="SUPFAM" id="SSF50978">
    <property type="entry name" value="WD40 repeat-like"/>
    <property type="match status" value="1"/>
</dbReference>
<sequence>MKNKLGFQIFVYKNIHSVSVSNPCIMPPNTMKQILHLIFLIPFFCLSQTPIGTEISSAGHSVSLSSNGSIVAIGNPFNNTNGNNSGHVQIYQKTSTGWVKMGNDIEGIAAENRLGYSVSISKDNSTVAIGAPNKNKDATSLGYVSIYKNESGTWTKMGNNIDGTLLNSEFGASVSLSYDGSIVAIGEPSGKNNNGHKTGQVQVYNYNTTSKNWELLGNGIYGEEYVDNLGHSISLSSNGNVIAIGAPYNNGSLSDPKLSIGSVKVYEYNLSSKDWIQIGLDIDGVANSDYLGASVSLSKDGDIVAIGATSIGSKGYVKVFENISGTWTLIGNVIDGEASSEEAGTSVSLSANGDIVAIGAPSNNENGNDSGQVRIYKNISGNWQKIGDGIEGKTPNSVLGLSVSLSDDGSFIAIGALGHVDIYDLSPVLSSDSFALSQFSMFPNPSTYQTTIKLNKGLTLKKVAIYNNLGQFIESTQKDVINTSQLSSGLYYVKITTNKGEATKKLIIE</sequence>
<feature type="domain" description="Secretion system C-terminal sorting" evidence="2">
    <location>
        <begin position="441"/>
        <end position="508"/>
    </location>
</feature>
<protein>
    <recommendedName>
        <fullName evidence="2">Secretion system C-terminal sorting domain-containing protein</fullName>
    </recommendedName>
</protein>
<dbReference type="PANTHER" id="PTHR36220:SF1">
    <property type="entry name" value="GAMMA TUBULIN COMPLEX COMPONENT C-TERMINAL DOMAIN-CONTAINING PROTEIN"/>
    <property type="match status" value="1"/>
</dbReference>
<evidence type="ECO:0000313" key="3">
    <source>
        <dbReference type="EMBL" id="AUP79414.1"/>
    </source>
</evidence>
<dbReference type="SUPFAM" id="SSF50965">
    <property type="entry name" value="Galactose oxidase, central domain"/>
    <property type="match status" value="1"/>
</dbReference>
<dbReference type="AlphaFoldDB" id="A0A2K9PQT2"/>
<dbReference type="InterPro" id="IPR036322">
    <property type="entry name" value="WD40_repeat_dom_sf"/>
</dbReference>
<dbReference type="Proteomes" id="UP000235826">
    <property type="component" value="Chromosome"/>
</dbReference>
<name>A0A2K9PQT2_9FLAO</name>
<evidence type="ECO:0000256" key="1">
    <source>
        <dbReference type="ARBA" id="ARBA00022729"/>
    </source>
</evidence>
<evidence type="ECO:0000313" key="4">
    <source>
        <dbReference type="Proteomes" id="UP000235826"/>
    </source>
</evidence>
<dbReference type="InterPro" id="IPR011043">
    <property type="entry name" value="Gal_Oxase/kelch_b-propeller"/>
</dbReference>
<proteinExistence type="predicted"/>
<organism evidence="3 4">
    <name type="scientific">Flavivirga eckloniae</name>
    <dbReference type="NCBI Taxonomy" id="1803846"/>
    <lineage>
        <taxon>Bacteria</taxon>
        <taxon>Pseudomonadati</taxon>
        <taxon>Bacteroidota</taxon>
        <taxon>Flavobacteriia</taxon>
        <taxon>Flavobacteriales</taxon>
        <taxon>Flavobacteriaceae</taxon>
        <taxon>Flavivirga</taxon>
    </lineage>
</organism>
<accession>A0A2K9PQT2</accession>
<dbReference type="InterPro" id="IPR026444">
    <property type="entry name" value="Secre_tail"/>
</dbReference>
<dbReference type="Gene3D" id="2.130.10.80">
    <property type="entry name" value="Galactose oxidase/kelch, beta-propeller"/>
    <property type="match status" value="1"/>
</dbReference>
<dbReference type="NCBIfam" id="TIGR04183">
    <property type="entry name" value="Por_Secre_tail"/>
    <property type="match status" value="1"/>
</dbReference>
<evidence type="ECO:0000259" key="2">
    <source>
        <dbReference type="Pfam" id="PF18962"/>
    </source>
</evidence>
<dbReference type="InterPro" id="IPR028994">
    <property type="entry name" value="Integrin_alpha_N"/>
</dbReference>
<dbReference type="Pfam" id="PF18962">
    <property type="entry name" value="Por_Secre_tail"/>
    <property type="match status" value="1"/>
</dbReference>
<gene>
    <name evidence="3" type="ORF">C1H87_12120</name>
</gene>
<dbReference type="EMBL" id="CP025791">
    <property type="protein sequence ID" value="AUP79414.1"/>
    <property type="molecule type" value="Genomic_DNA"/>
</dbReference>
<dbReference type="KEGG" id="fek:C1H87_12120"/>
<keyword evidence="1" id="KW-0732">Signal</keyword>
<dbReference type="PANTHER" id="PTHR36220">
    <property type="entry name" value="UNNAMED PRODUCT"/>
    <property type="match status" value="1"/>
</dbReference>
<dbReference type="Gene3D" id="2.130.10.130">
    <property type="entry name" value="Integrin alpha, N-terminal"/>
    <property type="match status" value="1"/>
</dbReference>
<dbReference type="InterPro" id="IPR037293">
    <property type="entry name" value="Gal_Oxidase_central_sf"/>
</dbReference>
<reference evidence="3 4" key="1">
    <citation type="submission" date="2018-01" db="EMBL/GenBank/DDBJ databases">
        <title>Complete genome sequence of Flavivirga eckloniae ECD14 isolated from seaweed Ecklonia cava.</title>
        <authorList>
            <person name="Lee J.H."/>
            <person name="Baik K.S."/>
            <person name="Seong C.N."/>
        </authorList>
    </citation>
    <scope>NUCLEOTIDE SEQUENCE [LARGE SCALE GENOMIC DNA]</scope>
    <source>
        <strain evidence="3 4">ECD14</strain>
    </source>
</reference>
<keyword evidence="4" id="KW-1185">Reference proteome</keyword>